<evidence type="ECO:0000313" key="2">
    <source>
        <dbReference type="Proteomes" id="UP001555786"/>
    </source>
</evidence>
<comment type="caution">
    <text evidence="1">The sequence shown here is derived from an EMBL/GenBank/DDBJ whole genome shotgun (WGS) entry which is preliminary data.</text>
</comment>
<dbReference type="InterPro" id="IPR027417">
    <property type="entry name" value="P-loop_NTPase"/>
</dbReference>
<evidence type="ECO:0008006" key="3">
    <source>
        <dbReference type="Google" id="ProtNLM"/>
    </source>
</evidence>
<dbReference type="RefSeq" id="WP_367623131.1">
    <property type="nucleotide sequence ID" value="NZ_JBFNQD010000001.1"/>
</dbReference>
<proteinExistence type="predicted"/>
<name>A0ABV3PHS3_9HYPH</name>
<keyword evidence="2" id="KW-1185">Reference proteome</keyword>
<gene>
    <name evidence="1" type="ORF">ABXS05_04975</name>
</gene>
<reference evidence="1 2" key="1">
    <citation type="submission" date="2024-07" db="EMBL/GenBank/DDBJ databases">
        <title>Description of Labrys sedimenti sp. nov., isolated from a diclofenac-degrading enrichment culture.</title>
        <authorList>
            <person name="Tancsics A."/>
            <person name="Csepanyi A."/>
        </authorList>
    </citation>
    <scope>NUCLEOTIDE SEQUENCE [LARGE SCALE GENOMIC DNA]</scope>
    <source>
        <strain evidence="1 2">LMG 23578</strain>
    </source>
</reference>
<organism evidence="1 2">
    <name type="scientific">Labrys neptuniae</name>
    <dbReference type="NCBI Taxonomy" id="376174"/>
    <lineage>
        <taxon>Bacteria</taxon>
        <taxon>Pseudomonadati</taxon>
        <taxon>Pseudomonadota</taxon>
        <taxon>Alphaproteobacteria</taxon>
        <taxon>Hyphomicrobiales</taxon>
        <taxon>Xanthobacteraceae</taxon>
        <taxon>Labrys</taxon>
    </lineage>
</organism>
<dbReference type="SUPFAM" id="SSF52540">
    <property type="entry name" value="P-loop containing nucleoside triphosphate hydrolases"/>
    <property type="match status" value="1"/>
</dbReference>
<evidence type="ECO:0000313" key="1">
    <source>
        <dbReference type="EMBL" id="MEW9304879.1"/>
    </source>
</evidence>
<sequence length="199" mass="22143">MTTRPSALLLLGTSHVGKSTCAARIGRAAGWPVVSTDQLGRHPGRPWTGVPEPVTEFYLRLTDDAIHWFLRVHHENMRPIIQGRIKALCEAGSGFILEGAALRPEYVPDWGIGEAVAVCLHVEPQVLRERIARESHYSRRDGRLKTAIDKFAERSVRENEAFIEAAIRHDIPLMDVTDPEAADRLAVELTSRLAGAREL</sequence>
<protein>
    <recommendedName>
        <fullName evidence="3">AAA family ATPase</fullName>
    </recommendedName>
</protein>
<dbReference type="EMBL" id="JBFNQD010000001">
    <property type="protein sequence ID" value="MEW9304879.1"/>
    <property type="molecule type" value="Genomic_DNA"/>
</dbReference>
<dbReference type="Gene3D" id="3.40.50.300">
    <property type="entry name" value="P-loop containing nucleotide triphosphate hydrolases"/>
    <property type="match status" value="1"/>
</dbReference>
<dbReference type="Proteomes" id="UP001555786">
    <property type="component" value="Unassembled WGS sequence"/>
</dbReference>
<accession>A0ABV3PHS3</accession>